<dbReference type="Proteomes" id="UP001596473">
    <property type="component" value="Unassembled WGS sequence"/>
</dbReference>
<dbReference type="EMBL" id="JBHTBQ010000046">
    <property type="protein sequence ID" value="MFC7422207.1"/>
    <property type="molecule type" value="Genomic_DNA"/>
</dbReference>
<accession>A0ABW2R2R7</accession>
<proteinExistence type="predicted"/>
<reference evidence="2" key="1">
    <citation type="journal article" date="2019" name="Int. J. Syst. Evol. Microbiol.">
        <title>The Global Catalogue of Microorganisms (GCM) 10K type strain sequencing project: providing services to taxonomists for standard genome sequencing and annotation.</title>
        <authorList>
            <consortium name="The Broad Institute Genomics Platform"/>
            <consortium name="The Broad Institute Genome Sequencing Center for Infectious Disease"/>
            <person name="Wu L."/>
            <person name="Ma J."/>
        </authorList>
    </citation>
    <scope>NUCLEOTIDE SEQUENCE [LARGE SCALE GENOMIC DNA]</scope>
    <source>
        <strain evidence="2">CCUG 62945</strain>
    </source>
</reference>
<keyword evidence="2" id="KW-1185">Reference proteome</keyword>
<name>A0ABW2R2R7_9NEIS</name>
<sequence length="221" mass="25247">MEPIKLNTNNGTMHIEDFPDTVRVIKLTGEKSKRLSHLSLHKMDLFFAESCFNAVTHPYENSGLIQESLWRSAIIFYIKCFGNSKSRGPLSAGRIFKNNPLALKTHKEFKYLRDKHLVHDENSFSQSHTGAILACKDKPYKIEKIISTSIGAITLNDGSYNNLKLLINHTMNWVSTEYDNICNDLTTELEKESHESLLTYQEINIKAPSIDEVSHPRVDNH</sequence>
<comment type="caution">
    <text evidence="1">The sequence shown here is derived from an EMBL/GenBank/DDBJ whole genome shotgun (WGS) entry which is preliminary data.</text>
</comment>
<evidence type="ECO:0000313" key="2">
    <source>
        <dbReference type="Proteomes" id="UP001596473"/>
    </source>
</evidence>
<gene>
    <name evidence="1" type="ORF">ACFQNF_20315</name>
</gene>
<dbReference type="RefSeq" id="WP_380190143.1">
    <property type="nucleotide sequence ID" value="NZ_JBHTBQ010000046.1"/>
</dbReference>
<organism evidence="1 2">
    <name type="scientific">Iodobacter arcticus</name>
    <dbReference type="NCBI Taxonomy" id="590593"/>
    <lineage>
        <taxon>Bacteria</taxon>
        <taxon>Pseudomonadati</taxon>
        <taxon>Pseudomonadota</taxon>
        <taxon>Betaproteobacteria</taxon>
        <taxon>Neisseriales</taxon>
        <taxon>Chitinibacteraceae</taxon>
        <taxon>Iodobacter</taxon>
    </lineage>
</organism>
<protein>
    <submittedName>
        <fullName evidence="1">Uncharacterized protein</fullName>
    </submittedName>
</protein>
<evidence type="ECO:0000313" key="1">
    <source>
        <dbReference type="EMBL" id="MFC7422207.1"/>
    </source>
</evidence>